<reference evidence="3 4" key="1">
    <citation type="submission" date="2021-01" db="EMBL/GenBank/DDBJ databases">
        <title>Whole genome shotgun sequence of Plantactinospora mayteni NBRC 109088.</title>
        <authorList>
            <person name="Komaki H."/>
            <person name="Tamura T."/>
        </authorList>
    </citation>
    <scope>NUCLEOTIDE SEQUENCE [LARGE SCALE GENOMIC DNA]</scope>
    <source>
        <strain evidence="3 4">NBRC 109088</strain>
    </source>
</reference>
<dbReference type="Gene3D" id="2.130.10.130">
    <property type="entry name" value="Integrin alpha, N-terminal"/>
    <property type="match status" value="2"/>
</dbReference>
<gene>
    <name evidence="3" type="ORF">Pma05_37170</name>
</gene>
<name>A0ABQ4ERA5_9ACTN</name>
<dbReference type="Proteomes" id="UP000621500">
    <property type="component" value="Unassembled WGS sequence"/>
</dbReference>
<dbReference type="Pfam" id="PF13517">
    <property type="entry name" value="FG-GAP_3"/>
    <property type="match status" value="2"/>
</dbReference>
<dbReference type="PANTHER" id="PTHR16026:SF0">
    <property type="entry name" value="CARTILAGE ACIDIC PROTEIN 1"/>
    <property type="match status" value="1"/>
</dbReference>
<dbReference type="EMBL" id="BONX01000023">
    <property type="protein sequence ID" value="GIG97144.1"/>
    <property type="molecule type" value="Genomic_DNA"/>
</dbReference>
<proteinExistence type="predicted"/>
<protein>
    <submittedName>
        <fullName evidence="3">RNA-binding protein</fullName>
    </submittedName>
</protein>
<dbReference type="Pfam" id="PF07593">
    <property type="entry name" value="UnbV_ASPIC"/>
    <property type="match status" value="1"/>
</dbReference>
<dbReference type="InterPro" id="IPR013517">
    <property type="entry name" value="FG-GAP"/>
</dbReference>
<dbReference type="InterPro" id="IPR011519">
    <property type="entry name" value="UnbV_ASPIC"/>
</dbReference>
<accession>A0ABQ4ERA5</accession>
<feature type="domain" description="ASPIC/UnbV" evidence="2">
    <location>
        <begin position="569"/>
        <end position="627"/>
    </location>
</feature>
<sequence>MFIGRRLRKFAAQGLAVAVIVTATVATRLPEPALPETEELRRRYAFDRQHLTSLAVRGEQERRQVSPGVAHISTWISALGAAVALGDVDGNGLPDDQCLVDPRTDTITVAPVAGGSRYASFVLDPAPLPYDPVATAPMGCLPGDFNGDGRLDLVTYYWGRTPVLFLRTADPTTGPGAYVRQEVMPTVERWYTDSILSTDVDGDGHLDLVVGNYFPDGARLLDPRATDDPLMQMQDSMSRAYNGGTKRFLLGGPGGSDPGSVRFVDVPGVLPRDAERAWTLAIGAYDFNGDLLPELYFANDFGPDRFYLNRSTPGAIRLEPLLGERGATTPRSKALGQDSFKGMSIDFADMDGDGHTDMFVSNITSEFGLMESHFAWRNTGRVGDMNAGTAPFEDRSEEFGLARSGWGWDAKFGDFDNDGTPELVQTTGFTKGEHNLWPQVAELAMANDEVLHHLPTWMRHTPGWELAGRDEDAFFVRGTDGRWGSISDLVGLGGETTSRGVATADVNGDGRLDFAVARQWEDSYLFVNRGQSGDTSLNLKLLLPPAGAPAGPTTATTGAGSNTVRGSPAIGATATVLLPDGQRMVGQVDGGNGHSSVRSPELHFGLGDLPGDRQLTVRLDWRDRQGQLHHRDVTVSPGRWTILLGE</sequence>
<evidence type="ECO:0000259" key="2">
    <source>
        <dbReference type="Pfam" id="PF07593"/>
    </source>
</evidence>
<dbReference type="SUPFAM" id="SSF69318">
    <property type="entry name" value="Integrin alpha N-terminal domain"/>
    <property type="match status" value="1"/>
</dbReference>
<dbReference type="PANTHER" id="PTHR16026">
    <property type="entry name" value="CARTILAGE ACIDIC PROTEIN 1"/>
    <property type="match status" value="1"/>
</dbReference>
<evidence type="ECO:0000313" key="4">
    <source>
        <dbReference type="Proteomes" id="UP000621500"/>
    </source>
</evidence>
<evidence type="ECO:0000256" key="1">
    <source>
        <dbReference type="ARBA" id="ARBA00022729"/>
    </source>
</evidence>
<dbReference type="InterPro" id="IPR028994">
    <property type="entry name" value="Integrin_alpha_N"/>
</dbReference>
<keyword evidence="4" id="KW-1185">Reference proteome</keyword>
<keyword evidence="1" id="KW-0732">Signal</keyword>
<comment type="caution">
    <text evidence="3">The sequence shown here is derived from an EMBL/GenBank/DDBJ whole genome shotgun (WGS) entry which is preliminary data.</text>
</comment>
<dbReference type="InterPro" id="IPR027039">
    <property type="entry name" value="Crtac1"/>
</dbReference>
<evidence type="ECO:0000313" key="3">
    <source>
        <dbReference type="EMBL" id="GIG97144.1"/>
    </source>
</evidence>
<organism evidence="3 4">
    <name type="scientific">Plantactinospora mayteni</name>
    <dbReference type="NCBI Taxonomy" id="566021"/>
    <lineage>
        <taxon>Bacteria</taxon>
        <taxon>Bacillati</taxon>
        <taxon>Actinomycetota</taxon>
        <taxon>Actinomycetes</taxon>
        <taxon>Micromonosporales</taxon>
        <taxon>Micromonosporaceae</taxon>
        <taxon>Plantactinospora</taxon>
    </lineage>
</organism>
<dbReference type="Pfam" id="PF01839">
    <property type="entry name" value="FG-GAP"/>
    <property type="match status" value="1"/>
</dbReference>